<evidence type="ECO:0000313" key="4">
    <source>
        <dbReference type="Proteomes" id="UP000001861"/>
    </source>
</evidence>
<dbReference type="Proteomes" id="UP000001861">
    <property type="component" value="Unassembled WGS sequence"/>
</dbReference>
<dbReference type="STRING" id="240176.A8N9J9"/>
<feature type="compositionally biased region" description="Acidic residues" evidence="1">
    <location>
        <begin position="73"/>
        <end position="84"/>
    </location>
</feature>
<sequence length="123" mass="14060">MAEIIELAGERTKNGKRKRLNPRDISLAIKGDIELNRLFPPWTVIREGGVVPHIHEQLLFKRPKRAPEVSPSTDDEDDDSDDDFEQHPRSYHIDLHQSQDPEQSQPVLASPSTRAILEAHPDR</sequence>
<dbReference type="InterPro" id="IPR002119">
    <property type="entry name" value="Histone_H2A"/>
</dbReference>
<feature type="compositionally biased region" description="Basic and acidic residues" evidence="1">
    <location>
        <begin position="85"/>
        <end position="99"/>
    </location>
</feature>
<dbReference type="GO" id="GO:0030527">
    <property type="term" value="F:structural constituent of chromatin"/>
    <property type="evidence" value="ECO:0007669"/>
    <property type="project" value="InterPro"/>
</dbReference>
<protein>
    <recommendedName>
        <fullName evidence="2">Histone H2A C-terminal domain-containing protein</fullName>
    </recommendedName>
</protein>
<evidence type="ECO:0000259" key="2">
    <source>
        <dbReference type="Pfam" id="PF16211"/>
    </source>
</evidence>
<dbReference type="AlphaFoldDB" id="A8N9J9"/>
<feature type="region of interest" description="Disordered" evidence="1">
    <location>
        <begin position="60"/>
        <end position="123"/>
    </location>
</feature>
<accession>A8N9J9</accession>
<keyword evidence="4" id="KW-1185">Reference proteome</keyword>
<evidence type="ECO:0000313" key="3">
    <source>
        <dbReference type="EMBL" id="EAU90352.2"/>
    </source>
</evidence>
<dbReference type="eggNOG" id="KOG1756">
    <property type="taxonomic scope" value="Eukaryota"/>
</dbReference>
<dbReference type="Pfam" id="PF16211">
    <property type="entry name" value="Histone_H2A_C"/>
    <property type="match status" value="1"/>
</dbReference>
<dbReference type="EMBL" id="AACS02000007">
    <property type="protein sequence ID" value="EAU90352.2"/>
    <property type="molecule type" value="Genomic_DNA"/>
</dbReference>
<dbReference type="KEGG" id="cci:CC1G_09034"/>
<name>A8N9J9_COPC7</name>
<dbReference type="GO" id="GO:0003677">
    <property type="term" value="F:DNA binding"/>
    <property type="evidence" value="ECO:0007669"/>
    <property type="project" value="InterPro"/>
</dbReference>
<dbReference type="InterPro" id="IPR032454">
    <property type="entry name" value="Histone_H2A_C"/>
</dbReference>
<dbReference type="InterPro" id="IPR009072">
    <property type="entry name" value="Histone-fold"/>
</dbReference>
<organism evidence="3 4">
    <name type="scientific">Coprinopsis cinerea (strain Okayama-7 / 130 / ATCC MYA-4618 / FGSC 9003)</name>
    <name type="common">Inky cap fungus</name>
    <name type="synonym">Hormographiella aspergillata</name>
    <dbReference type="NCBI Taxonomy" id="240176"/>
    <lineage>
        <taxon>Eukaryota</taxon>
        <taxon>Fungi</taxon>
        <taxon>Dikarya</taxon>
        <taxon>Basidiomycota</taxon>
        <taxon>Agaricomycotina</taxon>
        <taxon>Agaricomycetes</taxon>
        <taxon>Agaricomycetidae</taxon>
        <taxon>Agaricales</taxon>
        <taxon>Agaricineae</taxon>
        <taxon>Psathyrellaceae</taxon>
        <taxon>Coprinopsis</taxon>
    </lineage>
</organism>
<dbReference type="GO" id="GO:0000786">
    <property type="term" value="C:nucleosome"/>
    <property type="evidence" value="ECO:0007669"/>
    <property type="project" value="InterPro"/>
</dbReference>
<dbReference type="SUPFAM" id="SSF47113">
    <property type="entry name" value="Histone-fold"/>
    <property type="match status" value="1"/>
</dbReference>
<gene>
    <name evidence="3" type="ORF">CC1G_09034</name>
</gene>
<feature type="domain" description="Histone H2A C-terminal" evidence="2">
    <location>
        <begin position="34"/>
        <end position="64"/>
    </location>
</feature>
<dbReference type="InParanoid" id="A8N9J9"/>
<proteinExistence type="predicted"/>
<dbReference type="PANTHER" id="PTHR23430">
    <property type="entry name" value="HISTONE H2A"/>
    <property type="match status" value="1"/>
</dbReference>
<dbReference type="GO" id="GO:0046982">
    <property type="term" value="F:protein heterodimerization activity"/>
    <property type="evidence" value="ECO:0007669"/>
    <property type="project" value="InterPro"/>
</dbReference>
<dbReference type="HOGENOM" id="CLU_2015158_0_0_1"/>
<evidence type="ECO:0000256" key="1">
    <source>
        <dbReference type="SAM" id="MobiDB-lite"/>
    </source>
</evidence>
<reference evidence="3 4" key="1">
    <citation type="journal article" date="2010" name="Proc. Natl. Acad. Sci. U.S.A.">
        <title>Insights into evolution of multicellular fungi from the assembled chromosomes of the mushroom Coprinopsis cinerea (Coprinus cinereus).</title>
        <authorList>
            <person name="Stajich J.E."/>
            <person name="Wilke S.K."/>
            <person name="Ahren D."/>
            <person name="Au C.H."/>
            <person name="Birren B.W."/>
            <person name="Borodovsky M."/>
            <person name="Burns C."/>
            <person name="Canback B."/>
            <person name="Casselton L.A."/>
            <person name="Cheng C.K."/>
            <person name="Deng J."/>
            <person name="Dietrich F.S."/>
            <person name="Fargo D.C."/>
            <person name="Farman M.L."/>
            <person name="Gathman A.C."/>
            <person name="Goldberg J."/>
            <person name="Guigo R."/>
            <person name="Hoegger P.J."/>
            <person name="Hooker J.B."/>
            <person name="Huggins A."/>
            <person name="James T.Y."/>
            <person name="Kamada T."/>
            <person name="Kilaru S."/>
            <person name="Kodira C."/>
            <person name="Kues U."/>
            <person name="Kupfer D."/>
            <person name="Kwan H.S."/>
            <person name="Lomsadze A."/>
            <person name="Li W."/>
            <person name="Lilly W.W."/>
            <person name="Ma L.J."/>
            <person name="Mackey A.J."/>
            <person name="Manning G."/>
            <person name="Martin F."/>
            <person name="Muraguchi H."/>
            <person name="Natvig D.O."/>
            <person name="Palmerini H."/>
            <person name="Ramesh M.A."/>
            <person name="Rehmeyer C.J."/>
            <person name="Roe B.A."/>
            <person name="Shenoy N."/>
            <person name="Stanke M."/>
            <person name="Ter-Hovhannisyan V."/>
            <person name="Tunlid A."/>
            <person name="Velagapudi R."/>
            <person name="Vision T.J."/>
            <person name="Zeng Q."/>
            <person name="Zolan M.E."/>
            <person name="Pukkila P.J."/>
        </authorList>
    </citation>
    <scope>NUCLEOTIDE SEQUENCE [LARGE SCALE GENOMIC DNA]</scope>
    <source>
        <strain evidence="4">Okayama-7 / 130 / ATCC MYA-4618 / FGSC 9003</strain>
    </source>
</reference>
<dbReference type="GeneID" id="6007976"/>
<dbReference type="VEuPathDB" id="FungiDB:CC1G_09034"/>
<dbReference type="RefSeq" id="XP_001831505.2">
    <property type="nucleotide sequence ID" value="XM_001831453.2"/>
</dbReference>
<comment type="caution">
    <text evidence="3">The sequence shown here is derived from an EMBL/GenBank/DDBJ whole genome shotgun (WGS) entry which is preliminary data.</text>
</comment>
<dbReference type="Gene3D" id="1.10.20.10">
    <property type="entry name" value="Histone, subunit A"/>
    <property type="match status" value="1"/>
</dbReference>
<feature type="compositionally biased region" description="Polar residues" evidence="1">
    <location>
        <begin position="100"/>
        <end position="113"/>
    </location>
</feature>